<dbReference type="InterPro" id="IPR001279">
    <property type="entry name" value="Metallo-B-lactamas"/>
</dbReference>
<dbReference type="Pfam" id="PF00753">
    <property type="entry name" value="Lactamase_B"/>
    <property type="match status" value="1"/>
</dbReference>
<feature type="domain" description="Metallo-beta-lactamase" evidence="1">
    <location>
        <begin position="43"/>
        <end position="260"/>
    </location>
</feature>
<dbReference type="Gene3D" id="3.60.15.10">
    <property type="entry name" value="Ribonuclease Z/Hydroxyacylglutathione hydrolase-like"/>
    <property type="match status" value="1"/>
</dbReference>
<keyword evidence="3" id="KW-1185">Reference proteome</keyword>
<proteinExistence type="predicted"/>
<dbReference type="InterPro" id="IPR048933">
    <property type="entry name" value="B_lactamase-like_C"/>
</dbReference>
<dbReference type="Proteomes" id="UP000564885">
    <property type="component" value="Unassembled WGS sequence"/>
</dbReference>
<comment type="caution">
    <text evidence="2">The sequence shown here is derived from an EMBL/GenBank/DDBJ whole genome shotgun (WGS) entry which is preliminary data.</text>
</comment>
<protein>
    <submittedName>
        <fullName evidence="2">MBL fold metallo-hydrolase</fullName>
    </submittedName>
</protein>
<dbReference type="InterPro" id="IPR050662">
    <property type="entry name" value="Sec-metab_biosynth-thioest"/>
</dbReference>
<dbReference type="Pfam" id="PF21221">
    <property type="entry name" value="B_lactamase-like_C"/>
    <property type="match status" value="1"/>
</dbReference>
<dbReference type="InterPro" id="IPR036388">
    <property type="entry name" value="WH-like_DNA-bd_sf"/>
</dbReference>
<dbReference type="PANTHER" id="PTHR23131:SF4">
    <property type="entry name" value="METALLO-BETA-LACTAMASE SUPERFAMILY POTEIN"/>
    <property type="match status" value="1"/>
</dbReference>
<dbReference type="RefSeq" id="WP_171216323.1">
    <property type="nucleotide sequence ID" value="NZ_JABEPP010000001.1"/>
</dbReference>
<dbReference type="AlphaFoldDB" id="A0A849I320"/>
<sequence>MSHRPPDLDLAHPFQNAPAPGEAVEVAPGIRWARLPLPFRLDHVNVYLIEDRGGVAVLDTGIDDRACRGAWAKLLAGPLAGQRITRLIVTHCHPDHVGLAKWLADRTGLTLEMSETEYLTALVIHLDPAALEAEPYREFYEKNGLDPETTEAVMTRGHGYLKMVSGLPATFRRIIAGERLRIGGRDFHVLTGGGHAPEQIMLHLAEDNVFLSADQVLPRISPNVAVFARDPEGDPLGIFLRSLRSLRKRIPEDALVLPGHDLPFRGLHKRIDAMLQHHEERCAALVEACREEPHSAAELIPRIFHRKLDAHQTGFAFGETLAHVNYLARRGRVRLAESRDGIRRFSA</sequence>
<accession>A0A849I320</accession>
<reference evidence="2 3" key="1">
    <citation type="submission" date="2020-04" db="EMBL/GenBank/DDBJ databases">
        <title>Enterovirga sp. isolate from soil.</title>
        <authorList>
            <person name="Chea S."/>
            <person name="Kim D.-U."/>
        </authorList>
    </citation>
    <scope>NUCLEOTIDE SEQUENCE [LARGE SCALE GENOMIC DNA]</scope>
    <source>
        <strain evidence="2 3">DB1703</strain>
    </source>
</reference>
<name>A0A849I320_9HYPH</name>
<organism evidence="2 3">
    <name type="scientific">Enterovirga aerilata</name>
    <dbReference type="NCBI Taxonomy" id="2730920"/>
    <lineage>
        <taxon>Bacteria</taxon>
        <taxon>Pseudomonadati</taxon>
        <taxon>Pseudomonadota</taxon>
        <taxon>Alphaproteobacteria</taxon>
        <taxon>Hyphomicrobiales</taxon>
        <taxon>Methylobacteriaceae</taxon>
        <taxon>Enterovirga</taxon>
    </lineage>
</organism>
<dbReference type="Gene3D" id="1.10.10.10">
    <property type="entry name" value="Winged helix-like DNA-binding domain superfamily/Winged helix DNA-binding domain"/>
    <property type="match status" value="1"/>
</dbReference>
<dbReference type="PANTHER" id="PTHR23131">
    <property type="entry name" value="ENDORIBONUCLEASE LACTB2"/>
    <property type="match status" value="1"/>
</dbReference>
<keyword evidence="2" id="KW-0378">Hydrolase</keyword>
<dbReference type="EMBL" id="JABEPP010000001">
    <property type="protein sequence ID" value="NNM70785.1"/>
    <property type="molecule type" value="Genomic_DNA"/>
</dbReference>
<dbReference type="SMART" id="SM00849">
    <property type="entry name" value="Lactamase_B"/>
    <property type="match status" value="1"/>
</dbReference>
<evidence type="ECO:0000313" key="3">
    <source>
        <dbReference type="Proteomes" id="UP000564885"/>
    </source>
</evidence>
<dbReference type="InterPro" id="IPR036866">
    <property type="entry name" value="RibonucZ/Hydroxyglut_hydro"/>
</dbReference>
<dbReference type="GO" id="GO:0016787">
    <property type="term" value="F:hydrolase activity"/>
    <property type="evidence" value="ECO:0007669"/>
    <property type="project" value="UniProtKB-KW"/>
</dbReference>
<gene>
    <name evidence="2" type="ORF">HJG44_00020</name>
</gene>
<evidence type="ECO:0000313" key="2">
    <source>
        <dbReference type="EMBL" id="NNM70785.1"/>
    </source>
</evidence>
<evidence type="ECO:0000259" key="1">
    <source>
        <dbReference type="SMART" id="SM00849"/>
    </source>
</evidence>
<dbReference type="SUPFAM" id="SSF56281">
    <property type="entry name" value="Metallo-hydrolase/oxidoreductase"/>
    <property type="match status" value="1"/>
</dbReference>